<dbReference type="GO" id="GO:0006152">
    <property type="term" value="P:purine nucleoside catabolic process"/>
    <property type="evidence" value="ECO:0007669"/>
    <property type="project" value="TreeGrafter"/>
</dbReference>
<dbReference type="OrthoDB" id="9797882at2"/>
<evidence type="ECO:0000256" key="1">
    <source>
        <dbReference type="ARBA" id="ARBA00022801"/>
    </source>
</evidence>
<name>A0A3M8LBS2_9MICO</name>
<dbReference type="RefSeq" id="WP_123045987.1">
    <property type="nucleotide sequence ID" value="NZ_RDSR01000013.1"/>
</dbReference>
<dbReference type="Proteomes" id="UP000279859">
    <property type="component" value="Unassembled WGS sequence"/>
</dbReference>
<dbReference type="GO" id="GO:0005829">
    <property type="term" value="C:cytosol"/>
    <property type="evidence" value="ECO:0007669"/>
    <property type="project" value="TreeGrafter"/>
</dbReference>
<evidence type="ECO:0000313" key="5">
    <source>
        <dbReference type="Proteomes" id="UP000279859"/>
    </source>
</evidence>
<dbReference type="GO" id="GO:0008477">
    <property type="term" value="F:purine nucleosidase activity"/>
    <property type="evidence" value="ECO:0007669"/>
    <property type="project" value="TreeGrafter"/>
</dbReference>
<organism evidence="4 5">
    <name type="scientific">Cryobacterium tepidiphilum</name>
    <dbReference type="NCBI Taxonomy" id="2486026"/>
    <lineage>
        <taxon>Bacteria</taxon>
        <taxon>Bacillati</taxon>
        <taxon>Actinomycetota</taxon>
        <taxon>Actinomycetes</taxon>
        <taxon>Micrococcales</taxon>
        <taxon>Microbacteriaceae</taxon>
        <taxon>Cryobacterium</taxon>
    </lineage>
</organism>
<proteinExistence type="predicted"/>
<gene>
    <name evidence="4" type="ORF">EEJ31_09070</name>
</gene>
<dbReference type="Pfam" id="PF01156">
    <property type="entry name" value="IU_nuc_hydro"/>
    <property type="match status" value="1"/>
</dbReference>
<dbReference type="PROSITE" id="PS01247">
    <property type="entry name" value="IUNH"/>
    <property type="match status" value="1"/>
</dbReference>
<protein>
    <submittedName>
        <fullName evidence="4">Nucleoside hydrolase</fullName>
    </submittedName>
</protein>
<evidence type="ECO:0000313" key="4">
    <source>
        <dbReference type="EMBL" id="RNE62222.1"/>
    </source>
</evidence>
<sequence>MKPTIIDCDPGIDDAIAILLAFASPELDVRAITTVAGNTTVERTTANAHRLLHLIGRTDVPVGRGASQPLVRAAGAPIDDIHGTDGLGDAGIPPAPEPETQRDAIQLIIETVESSPEPVTLIAVGPLTNIALLHAVRPDIVDRLERIVIMGGAAKGGNVAPTAEYNIWFDPEAAQRVFGLDVDIVMVGLDVTQKAITRPIHWAELEKGGLASQQILAMNAFYSAYHASRGGEELTMQHDALAVAAAIRPDLVTVVPARVNVECASPLTVGTTVVDVANPREGGRVRVALDVEVEEFNEFLVSRIARFLSEVDARTGKFLAGVSAAS</sequence>
<dbReference type="InterPro" id="IPR015910">
    <property type="entry name" value="I/U_nuclsd_hydro_CS"/>
</dbReference>
<dbReference type="CDD" id="cd02651">
    <property type="entry name" value="nuc_hydro_IU_UC_XIUA"/>
    <property type="match status" value="1"/>
</dbReference>
<keyword evidence="1 4" id="KW-0378">Hydrolase</keyword>
<dbReference type="InterPro" id="IPR001910">
    <property type="entry name" value="Inosine/uridine_hydrolase_dom"/>
</dbReference>
<dbReference type="InterPro" id="IPR036452">
    <property type="entry name" value="Ribo_hydro-like"/>
</dbReference>
<dbReference type="Gene3D" id="3.90.245.10">
    <property type="entry name" value="Ribonucleoside hydrolase-like"/>
    <property type="match status" value="1"/>
</dbReference>
<dbReference type="InterPro" id="IPR023186">
    <property type="entry name" value="IUNH"/>
</dbReference>
<keyword evidence="5" id="KW-1185">Reference proteome</keyword>
<dbReference type="SUPFAM" id="SSF53590">
    <property type="entry name" value="Nucleoside hydrolase"/>
    <property type="match status" value="1"/>
</dbReference>
<dbReference type="PANTHER" id="PTHR12304">
    <property type="entry name" value="INOSINE-URIDINE PREFERRING NUCLEOSIDE HYDROLASE"/>
    <property type="match status" value="1"/>
</dbReference>
<dbReference type="AlphaFoldDB" id="A0A3M8LBS2"/>
<evidence type="ECO:0000256" key="2">
    <source>
        <dbReference type="ARBA" id="ARBA00023295"/>
    </source>
</evidence>
<reference evidence="4 5" key="1">
    <citation type="submission" date="2018-11" db="EMBL/GenBank/DDBJ databases">
        <title>Cryobacterium sp. nov., isolated from rhizosphere soil of lettuce.</title>
        <authorList>
            <person name="Wang Y."/>
        </authorList>
    </citation>
    <scope>NUCLEOTIDE SEQUENCE [LARGE SCALE GENOMIC DNA]</scope>
    <source>
        <strain evidence="4 5">NEAU-85</strain>
    </source>
</reference>
<dbReference type="EMBL" id="RDSR01000013">
    <property type="protein sequence ID" value="RNE62222.1"/>
    <property type="molecule type" value="Genomic_DNA"/>
</dbReference>
<accession>A0A3M8LBS2</accession>
<comment type="caution">
    <text evidence="4">The sequence shown here is derived from an EMBL/GenBank/DDBJ whole genome shotgun (WGS) entry which is preliminary data.</text>
</comment>
<dbReference type="GO" id="GO:0045437">
    <property type="term" value="F:uridine nucleosidase activity"/>
    <property type="evidence" value="ECO:0007669"/>
    <property type="project" value="UniProtKB-ARBA"/>
</dbReference>
<dbReference type="PANTHER" id="PTHR12304:SF4">
    <property type="entry name" value="URIDINE NUCLEOSIDASE"/>
    <property type="match status" value="1"/>
</dbReference>
<evidence type="ECO:0000259" key="3">
    <source>
        <dbReference type="Pfam" id="PF01156"/>
    </source>
</evidence>
<feature type="domain" description="Inosine/uridine-preferring nucleoside hydrolase" evidence="3">
    <location>
        <begin position="5"/>
        <end position="297"/>
    </location>
</feature>
<keyword evidence="2" id="KW-0326">Glycosidase</keyword>